<sequence length="84" mass="9547">MKATISMSRSSLWKMIQAMSLNADNKLWLGEKLIEEARKEVAESAPCQYSVEELEHRLGESVQSYRKGDCCTSDELRKKHPVCG</sequence>
<gene>
    <name evidence="1" type="ORF">H9928_01520</name>
</gene>
<dbReference type="Proteomes" id="UP000784286">
    <property type="component" value="Unassembled WGS sequence"/>
</dbReference>
<comment type="caution">
    <text evidence="1">The sequence shown here is derived from an EMBL/GenBank/DDBJ whole genome shotgun (WGS) entry which is preliminary data.</text>
</comment>
<name>A0A948X4D4_9BACT</name>
<reference evidence="1" key="2">
    <citation type="submission" date="2021-04" db="EMBL/GenBank/DDBJ databases">
        <authorList>
            <person name="Gilroy R."/>
        </authorList>
    </citation>
    <scope>NUCLEOTIDE SEQUENCE</scope>
    <source>
        <strain evidence="1">8470</strain>
    </source>
</reference>
<dbReference type="AlphaFoldDB" id="A0A948X4D4"/>
<protein>
    <submittedName>
        <fullName evidence="1">Uncharacterized protein</fullName>
    </submittedName>
</protein>
<accession>A0A948X4D4</accession>
<evidence type="ECO:0000313" key="2">
    <source>
        <dbReference type="Proteomes" id="UP000784286"/>
    </source>
</evidence>
<reference evidence="1" key="1">
    <citation type="journal article" date="2021" name="PeerJ">
        <title>Extensive microbial diversity within the chicken gut microbiome revealed by metagenomics and culture.</title>
        <authorList>
            <person name="Gilroy R."/>
            <person name="Ravi A."/>
            <person name="Getino M."/>
            <person name="Pursley I."/>
            <person name="Horton D.L."/>
            <person name="Alikhan N.F."/>
            <person name="Baker D."/>
            <person name="Gharbi K."/>
            <person name="Hall N."/>
            <person name="Watson M."/>
            <person name="Adriaenssens E.M."/>
            <person name="Foster-Nyarko E."/>
            <person name="Jarju S."/>
            <person name="Secka A."/>
            <person name="Antonio M."/>
            <person name="Oren A."/>
            <person name="Chaudhuri R.R."/>
            <person name="La Ragione R."/>
            <person name="Hildebrand F."/>
            <person name="Pallen M.J."/>
        </authorList>
    </citation>
    <scope>NUCLEOTIDE SEQUENCE</scope>
    <source>
        <strain evidence="1">8470</strain>
    </source>
</reference>
<proteinExistence type="predicted"/>
<evidence type="ECO:0000313" key="1">
    <source>
        <dbReference type="EMBL" id="MBU3855238.1"/>
    </source>
</evidence>
<organism evidence="1 2">
    <name type="scientific">Candidatus Phocaeicola excrementipullorum</name>
    <dbReference type="NCBI Taxonomy" id="2838731"/>
    <lineage>
        <taxon>Bacteria</taxon>
        <taxon>Pseudomonadati</taxon>
        <taxon>Bacteroidota</taxon>
        <taxon>Bacteroidia</taxon>
        <taxon>Bacteroidales</taxon>
        <taxon>Bacteroidaceae</taxon>
        <taxon>Phocaeicola</taxon>
    </lineage>
</organism>
<dbReference type="EMBL" id="JAHLFJ010000016">
    <property type="protein sequence ID" value="MBU3855238.1"/>
    <property type="molecule type" value="Genomic_DNA"/>
</dbReference>